<protein>
    <submittedName>
        <fullName evidence="1">Uncharacterized protein DUF3253</fullName>
    </submittedName>
</protein>
<name>A0A2S6I2V6_9BACT</name>
<dbReference type="InterPro" id="IPR036388">
    <property type="entry name" value="WH-like_DNA-bd_sf"/>
</dbReference>
<dbReference type="InterPro" id="IPR036390">
    <property type="entry name" value="WH_DNA-bd_sf"/>
</dbReference>
<comment type="caution">
    <text evidence="1">The sequence shown here is derived from an EMBL/GenBank/DDBJ whole genome shotgun (WGS) entry which is preliminary data.</text>
</comment>
<dbReference type="EMBL" id="PTJC01000006">
    <property type="protein sequence ID" value="PPK85480.1"/>
    <property type="molecule type" value="Genomic_DNA"/>
</dbReference>
<sequence>MQTIITDTRIDAEILAQTEARGTDKTVCPSEVARGLCPDDWRPLMERVRDRARALAAKGRIDICQSGTPVDPDKDWTGPVRLRFRKD</sequence>
<dbReference type="RefSeq" id="WP_104419980.1">
    <property type="nucleotide sequence ID" value="NZ_PTJC01000006.1"/>
</dbReference>
<dbReference type="InterPro" id="IPR021660">
    <property type="entry name" value="DUF3253"/>
</dbReference>
<reference evidence="1 2" key="1">
    <citation type="submission" date="2018-02" db="EMBL/GenBank/DDBJ databases">
        <title>Genomic Encyclopedia of Archaeal and Bacterial Type Strains, Phase II (KMG-II): from individual species to whole genera.</title>
        <authorList>
            <person name="Goeker M."/>
        </authorList>
    </citation>
    <scope>NUCLEOTIDE SEQUENCE [LARGE SCALE GENOMIC DNA]</scope>
    <source>
        <strain evidence="1 2">DSM 29526</strain>
    </source>
</reference>
<keyword evidence="2" id="KW-1185">Reference proteome</keyword>
<dbReference type="Proteomes" id="UP000237662">
    <property type="component" value="Unassembled WGS sequence"/>
</dbReference>
<gene>
    <name evidence="1" type="ORF">CLV84_2379</name>
</gene>
<evidence type="ECO:0000313" key="2">
    <source>
        <dbReference type="Proteomes" id="UP000237662"/>
    </source>
</evidence>
<dbReference type="Gene3D" id="1.10.10.10">
    <property type="entry name" value="Winged helix-like DNA-binding domain superfamily/Winged helix DNA-binding domain"/>
    <property type="match status" value="1"/>
</dbReference>
<organism evidence="1 2">
    <name type="scientific">Neolewinella xylanilytica</name>
    <dbReference type="NCBI Taxonomy" id="1514080"/>
    <lineage>
        <taxon>Bacteria</taxon>
        <taxon>Pseudomonadati</taxon>
        <taxon>Bacteroidota</taxon>
        <taxon>Saprospiria</taxon>
        <taxon>Saprospirales</taxon>
        <taxon>Lewinellaceae</taxon>
        <taxon>Neolewinella</taxon>
    </lineage>
</organism>
<dbReference type="OrthoDB" id="711646at2"/>
<dbReference type="AlphaFoldDB" id="A0A2S6I2V6"/>
<dbReference type="SUPFAM" id="SSF46785">
    <property type="entry name" value="Winged helix' DNA-binding domain"/>
    <property type="match status" value="1"/>
</dbReference>
<dbReference type="Pfam" id="PF11625">
    <property type="entry name" value="DUF3253"/>
    <property type="match status" value="1"/>
</dbReference>
<proteinExistence type="predicted"/>
<accession>A0A2S6I2V6</accession>
<evidence type="ECO:0000313" key="1">
    <source>
        <dbReference type="EMBL" id="PPK85480.1"/>
    </source>
</evidence>